<evidence type="ECO:0000256" key="4">
    <source>
        <dbReference type="ARBA" id="ARBA00022692"/>
    </source>
</evidence>
<dbReference type="PANTHER" id="PTHR30576">
    <property type="entry name" value="COLANIC BIOSYNTHESIS UDP-GLUCOSE LIPID CARRIER TRANSFERASE"/>
    <property type="match status" value="1"/>
</dbReference>
<evidence type="ECO:0000313" key="10">
    <source>
        <dbReference type="Proteomes" id="UP000294887"/>
    </source>
</evidence>
<dbReference type="InterPro" id="IPR036291">
    <property type="entry name" value="NAD(P)-bd_dom_sf"/>
</dbReference>
<protein>
    <submittedName>
        <fullName evidence="9">Putative colanic acid biosynthesis UDP-glucose lipid carrier transferase</fullName>
    </submittedName>
</protein>
<evidence type="ECO:0000259" key="8">
    <source>
        <dbReference type="Pfam" id="PF02397"/>
    </source>
</evidence>
<dbReference type="GO" id="GO:0016020">
    <property type="term" value="C:membrane"/>
    <property type="evidence" value="ECO:0007669"/>
    <property type="project" value="UniProtKB-SubCell"/>
</dbReference>
<dbReference type="Gene3D" id="3.40.50.720">
    <property type="entry name" value="NAD(P)-binding Rossmann-like Domain"/>
    <property type="match status" value="1"/>
</dbReference>
<evidence type="ECO:0000256" key="3">
    <source>
        <dbReference type="ARBA" id="ARBA00022679"/>
    </source>
</evidence>
<comment type="caution">
    <text evidence="9">The sequence shown here is derived from an EMBL/GenBank/DDBJ whole genome shotgun (WGS) entry which is preliminary data.</text>
</comment>
<feature type="transmembrane region" description="Helical" evidence="7">
    <location>
        <begin position="104"/>
        <end position="122"/>
    </location>
</feature>
<dbReference type="InterPro" id="IPR017473">
    <property type="entry name" value="Undecaprenyl-P_gluc_Ptfrase"/>
</dbReference>
<gene>
    <name evidence="9" type="ORF">EV695_1847</name>
</gene>
<dbReference type="Pfam" id="PF13727">
    <property type="entry name" value="CoA_binding_3"/>
    <property type="match status" value="1"/>
</dbReference>
<dbReference type="OrthoDB" id="9808602at2"/>
<dbReference type="Pfam" id="PF02397">
    <property type="entry name" value="Bac_transf"/>
    <property type="match status" value="1"/>
</dbReference>
<dbReference type="GO" id="GO:0089702">
    <property type="term" value="F:undecaprenyl-phosphate glucose phosphotransferase activity"/>
    <property type="evidence" value="ECO:0007669"/>
    <property type="project" value="TreeGrafter"/>
</dbReference>
<evidence type="ECO:0000256" key="7">
    <source>
        <dbReference type="SAM" id="Phobius"/>
    </source>
</evidence>
<feature type="domain" description="Bacterial sugar transferase" evidence="8">
    <location>
        <begin position="271"/>
        <end position="455"/>
    </location>
</feature>
<dbReference type="EMBL" id="SMFQ01000003">
    <property type="protein sequence ID" value="TCJ87337.1"/>
    <property type="molecule type" value="Genomic_DNA"/>
</dbReference>
<proteinExistence type="inferred from homology"/>
<keyword evidence="5 7" id="KW-1133">Transmembrane helix</keyword>
<dbReference type="GO" id="GO:0009242">
    <property type="term" value="P:colanic acid biosynthetic process"/>
    <property type="evidence" value="ECO:0007669"/>
    <property type="project" value="TreeGrafter"/>
</dbReference>
<evidence type="ECO:0000256" key="6">
    <source>
        <dbReference type="ARBA" id="ARBA00023136"/>
    </source>
</evidence>
<evidence type="ECO:0000256" key="5">
    <source>
        <dbReference type="ARBA" id="ARBA00022989"/>
    </source>
</evidence>
<feature type="transmembrane region" description="Helical" evidence="7">
    <location>
        <begin position="39"/>
        <end position="60"/>
    </location>
</feature>
<dbReference type="InterPro" id="IPR003362">
    <property type="entry name" value="Bact_transf"/>
</dbReference>
<name>A0A4R1EZK2_9GAMM</name>
<keyword evidence="4 7" id="KW-0812">Transmembrane</keyword>
<keyword evidence="3 9" id="KW-0808">Transferase</keyword>
<dbReference type="NCBIfam" id="TIGR03025">
    <property type="entry name" value="EPS_sugtrans"/>
    <property type="match status" value="1"/>
</dbReference>
<dbReference type="Proteomes" id="UP000294887">
    <property type="component" value="Unassembled WGS sequence"/>
</dbReference>
<dbReference type="NCBIfam" id="TIGR03023">
    <property type="entry name" value="WcaJ_sugtrans"/>
    <property type="match status" value="1"/>
</dbReference>
<dbReference type="SUPFAM" id="SSF51735">
    <property type="entry name" value="NAD(P)-binding Rossmann-fold domains"/>
    <property type="match status" value="1"/>
</dbReference>
<dbReference type="AlphaFoldDB" id="A0A4R1EZK2"/>
<accession>A0A4R1EZK2</accession>
<keyword evidence="6 7" id="KW-0472">Membrane</keyword>
<organism evidence="9 10">
    <name type="scientific">Cocleimonas flava</name>
    <dbReference type="NCBI Taxonomy" id="634765"/>
    <lineage>
        <taxon>Bacteria</taxon>
        <taxon>Pseudomonadati</taxon>
        <taxon>Pseudomonadota</taxon>
        <taxon>Gammaproteobacteria</taxon>
        <taxon>Thiotrichales</taxon>
        <taxon>Thiotrichaceae</taxon>
        <taxon>Cocleimonas</taxon>
    </lineage>
</organism>
<comment type="subcellular location">
    <subcellularLocation>
        <location evidence="1">Membrane</location>
        <topology evidence="1">Multi-pass membrane protein</topology>
    </subcellularLocation>
</comment>
<dbReference type="RefSeq" id="WP_131905626.1">
    <property type="nucleotide sequence ID" value="NZ_BAAAFU010000004.1"/>
</dbReference>
<feature type="transmembrane region" description="Helical" evidence="7">
    <location>
        <begin position="72"/>
        <end position="92"/>
    </location>
</feature>
<feature type="transmembrane region" description="Helical" evidence="7">
    <location>
        <begin position="10"/>
        <end position="27"/>
    </location>
</feature>
<dbReference type="PANTHER" id="PTHR30576:SF21">
    <property type="entry name" value="UDP-GLUCOSE:UNDECAPRENYL-PHOSPHATE GLUCOSE-1-PHOSPHATE TRANSFERASE"/>
    <property type="match status" value="1"/>
</dbReference>
<dbReference type="InterPro" id="IPR017475">
    <property type="entry name" value="EPS_sugar_tfrase"/>
</dbReference>
<sequence>MDDKHISSELIYRTVDILIILFTLFLGSPYTNFYNLEGYIIAGLSAIVIFGLVGRFTDIYTSWSGRPLKDEALRITMAWLITFLSLVFIAFVTKTTEQFSRVVLVAWLIATPVLLILARFLLRQIFAHLRRMGVNNRRVVIVGMTQNGLHFARDLENRPEFGYHVAGFYDDRKDRVHKEVLNHYAHLGSFDDLIIAARNGEWDQIYIALPVEARKRMLKLLNDLSDSATPIRLLPDYFTTNLLHSKFIEIADNPVLCIYDSPFSADHAFIKRIEDILLGSIILTMISPILLGIALAVKLTSKGPVLFKQSRYGQNGDKIRVWKFRTMTVCEDGDDVKQATRGDSRYTKIGEFLRKTSLDELPQFFNVLQGTMSIVGPRPHAVAHNEQYRSIIPGYMLRHMIKPGITGWAQINGWRGETNTVYKMRKRVEFDLEYMREWSLWLDLKIIFLTIFRAFTDKNAY</sequence>
<comment type="similarity">
    <text evidence="2">Belongs to the bacterial sugar transferase family.</text>
</comment>
<reference evidence="9 10" key="1">
    <citation type="submission" date="2019-03" db="EMBL/GenBank/DDBJ databases">
        <title>Genomic Encyclopedia of Type Strains, Phase IV (KMG-IV): sequencing the most valuable type-strain genomes for metagenomic binning, comparative biology and taxonomic classification.</title>
        <authorList>
            <person name="Goeker M."/>
        </authorList>
    </citation>
    <scope>NUCLEOTIDE SEQUENCE [LARGE SCALE GENOMIC DNA]</scope>
    <source>
        <strain evidence="9 10">DSM 24830</strain>
    </source>
</reference>
<keyword evidence="10" id="KW-1185">Reference proteome</keyword>
<feature type="transmembrane region" description="Helical" evidence="7">
    <location>
        <begin position="276"/>
        <end position="297"/>
    </location>
</feature>
<evidence type="ECO:0000256" key="1">
    <source>
        <dbReference type="ARBA" id="ARBA00004141"/>
    </source>
</evidence>
<evidence type="ECO:0000313" key="9">
    <source>
        <dbReference type="EMBL" id="TCJ87337.1"/>
    </source>
</evidence>
<evidence type="ECO:0000256" key="2">
    <source>
        <dbReference type="ARBA" id="ARBA00006464"/>
    </source>
</evidence>